<protein>
    <submittedName>
        <fullName evidence="2">Tetratricopeptide repeat protein 17</fullName>
    </submittedName>
</protein>
<dbReference type="EMBL" id="ASGP02000004">
    <property type="protein sequence ID" value="KAH9510506.1"/>
    <property type="molecule type" value="Genomic_DNA"/>
</dbReference>
<proteinExistence type="predicted"/>
<dbReference type="Proteomes" id="UP000790347">
    <property type="component" value="Unassembled WGS sequence"/>
</dbReference>
<accession>A0A922HVW9</accession>
<feature type="compositionally biased region" description="Low complexity" evidence="1">
    <location>
        <begin position="254"/>
        <end position="266"/>
    </location>
</feature>
<dbReference type="Gene3D" id="1.25.40.10">
    <property type="entry name" value="Tetratricopeptide repeat domain"/>
    <property type="match status" value="1"/>
</dbReference>
<dbReference type="GO" id="GO:0030041">
    <property type="term" value="P:actin filament polymerization"/>
    <property type="evidence" value="ECO:0007669"/>
    <property type="project" value="TreeGrafter"/>
</dbReference>
<reference evidence="2" key="1">
    <citation type="submission" date="2013-05" db="EMBL/GenBank/DDBJ databases">
        <authorList>
            <person name="Yim A.K.Y."/>
            <person name="Chan T.F."/>
            <person name="Ji K.M."/>
            <person name="Liu X.Y."/>
            <person name="Zhou J.W."/>
            <person name="Li R.Q."/>
            <person name="Yang K.Y."/>
            <person name="Li J."/>
            <person name="Li M."/>
            <person name="Law P.T.W."/>
            <person name="Wu Y.L."/>
            <person name="Cai Z.L."/>
            <person name="Qin H."/>
            <person name="Bao Y."/>
            <person name="Leung R.K.K."/>
            <person name="Ng P.K.S."/>
            <person name="Zou J."/>
            <person name="Zhong X.J."/>
            <person name="Ran P.X."/>
            <person name="Zhong N.S."/>
            <person name="Liu Z.G."/>
            <person name="Tsui S.K.W."/>
        </authorList>
    </citation>
    <scope>NUCLEOTIDE SEQUENCE</scope>
    <source>
        <strain evidence="2">Derf</strain>
        <tissue evidence="2">Whole organism</tissue>
    </source>
</reference>
<dbReference type="InterPro" id="IPR052630">
    <property type="entry name" value="TTC17"/>
</dbReference>
<name>A0A922HVW9_DERFA</name>
<keyword evidence="3" id="KW-1185">Reference proteome</keyword>
<reference evidence="2" key="2">
    <citation type="journal article" date="2022" name="Res Sq">
        <title>Comparative Genomics Reveals Insights into the Divergent Evolution of Astigmatic Mites and Household Pest Adaptations.</title>
        <authorList>
            <person name="Xiong Q."/>
            <person name="Wan A.T.-Y."/>
            <person name="Liu X.-Y."/>
            <person name="Fung C.S.-H."/>
            <person name="Xiao X."/>
            <person name="Malainual N."/>
            <person name="Hou J."/>
            <person name="Wang L."/>
            <person name="Wang M."/>
            <person name="Yang K."/>
            <person name="Cui Y."/>
            <person name="Leung E."/>
            <person name="Nong W."/>
            <person name="Shin S.-K."/>
            <person name="Au S."/>
            <person name="Jeong K.Y."/>
            <person name="Chew F.T."/>
            <person name="Hui J."/>
            <person name="Leung T.F."/>
            <person name="Tungtrongchitr A."/>
            <person name="Zhong N."/>
            <person name="Liu Z."/>
            <person name="Tsui S."/>
        </authorList>
    </citation>
    <scope>NUCLEOTIDE SEQUENCE</scope>
    <source>
        <strain evidence="2">Derf</strain>
        <tissue evidence="2">Whole organism</tissue>
    </source>
</reference>
<comment type="caution">
    <text evidence="2">The sequence shown here is derived from an EMBL/GenBank/DDBJ whole genome shotgun (WGS) entry which is preliminary data.</text>
</comment>
<gene>
    <name evidence="2" type="primary">TTC17_2</name>
    <name evidence="2" type="ORF">DERF_009027</name>
</gene>
<dbReference type="GO" id="GO:0015629">
    <property type="term" value="C:actin cytoskeleton"/>
    <property type="evidence" value="ECO:0007669"/>
    <property type="project" value="TreeGrafter"/>
</dbReference>
<evidence type="ECO:0000313" key="3">
    <source>
        <dbReference type="Proteomes" id="UP000790347"/>
    </source>
</evidence>
<dbReference type="PANTHER" id="PTHR16091:SF1">
    <property type="entry name" value="TETRATRICOPEPTIDE REPEAT PROTEIN 17"/>
    <property type="match status" value="1"/>
</dbReference>
<dbReference type="InterPro" id="IPR011990">
    <property type="entry name" value="TPR-like_helical_dom_sf"/>
</dbReference>
<organism evidence="2 3">
    <name type="scientific">Dermatophagoides farinae</name>
    <name type="common">American house dust mite</name>
    <dbReference type="NCBI Taxonomy" id="6954"/>
    <lineage>
        <taxon>Eukaryota</taxon>
        <taxon>Metazoa</taxon>
        <taxon>Ecdysozoa</taxon>
        <taxon>Arthropoda</taxon>
        <taxon>Chelicerata</taxon>
        <taxon>Arachnida</taxon>
        <taxon>Acari</taxon>
        <taxon>Acariformes</taxon>
        <taxon>Sarcoptiformes</taxon>
        <taxon>Astigmata</taxon>
        <taxon>Psoroptidia</taxon>
        <taxon>Analgoidea</taxon>
        <taxon>Pyroglyphidae</taxon>
        <taxon>Dermatophagoidinae</taxon>
        <taxon>Dermatophagoides</taxon>
    </lineage>
</organism>
<dbReference type="PANTHER" id="PTHR16091">
    <property type="entry name" value="TTC17 PROTEIN"/>
    <property type="match status" value="1"/>
</dbReference>
<feature type="compositionally biased region" description="Acidic residues" evidence="1">
    <location>
        <begin position="234"/>
        <end position="251"/>
    </location>
</feature>
<dbReference type="AlphaFoldDB" id="A0A922HVW9"/>
<dbReference type="GO" id="GO:0005737">
    <property type="term" value="C:cytoplasm"/>
    <property type="evidence" value="ECO:0007669"/>
    <property type="project" value="TreeGrafter"/>
</dbReference>
<evidence type="ECO:0000256" key="1">
    <source>
        <dbReference type="SAM" id="MobiDB-lite"/>
    </source>
</evidence>
<feature type="region of interest" description="Disordered" evidence="1">
    <location>
        <begin position="229"/>
        <end position="281"/>
    </location>
</feature>
<evidence type="ECO:0000313" key="2">
    <source>
        <dbReference type="EMBL" id="KAH9510506.1"/>
    </source>
</evidence>
<sequence>MSVRSRKNLKMDAESEILRYIGKWKSYQAFGEDISDGLKQVLLLNSFMDTKSHVFFSFENYRIQVHGYSLYTLASFYWRGMGQAEQAIECIRRALHSSPNENRSIPLLNLQKTLDELKDYQRQQELWINYHQKLRSDQAPPNVQLEQRLHYHDNQQQQHTNHDDHPLTMAALNHIQMKLESGKKLFDLHFEIPEQIDETEQLDKMKSKENDEERSNRIKKLLASTATNGNSIELDIDQQENDGENDHDEEINTSKECSTSSSTTDSRPILLPVTFVLPPSD</sequence>